<dbReference type="InterPro" id="IPR018062">
    <property type="entry name" value="HTH_AraC-typ_CS"/>
</dbReference>
<sequence length="319" mass="35068">MQERLTILATRVSSTADYRTSINSLLPFSEAEYVPLKPGPGPGDIRIFSSQKVSVLGAEIHTPSVMTSITHGDRAVFWFVERACEGRVNGRDICRDSLYVARQQDGLYITGGARRAVAIAIPRIVLVETIAALRGGEPEEVMLDGMELRLSPEVGARFRSGVSALLVSGIEAKLSGEVPFNLPDPSDAILGLVTDAYLWATPAQMRDERAVEPERIVRRAEERFFQSSAQPASPADLCAAAGVSQSTLHRAFRSVCDLSPLDYFYKRRLCKARRLLLHADKRRGEVKRAALEVGLTEFGRFSVEYRALFGESPSATLRA</sequence>
<evidence type="ECO:0000256" key="3">
    <source>
        <dbReference type="ARBA" id="ARBA00023163"/>
    </source>
</evidence>
<dbReference type="EMBL" id="CP136864">
    <property type="protein sequence ID" value="WOJ95138.1"/>
    <property type="molecule type" value="Genomic_DNA"/>
</dbReference>
<dbReference type="InterPro" id="IPR050204">
    <property type="entry name" value="AraC_XylS_family_regulators"/>
</dbReference>
<dbReference type="Gene3D" id="1.10.10.60">
    <property type="entry name" value="Homeodomain-like"/>
    <property type="match status" value="1"/>
</dbReference>
<dbReference type="PANTHER" id="PTHR46796">
    <property type="entry name" value="HTH-TYPE TRANSCRIPTIONAL ACTIVATOR RHAS-RELATED"/>
    <property type="match status" value="1"/>
</dbReference>
<proteinExistence type="predicted"/>
<name>A0ABZ0I8S3_9GAMM</name>
<evidence type="ECO:0000256" key="2">
    <source>
        <dbReference type="ARBA" id="ARBA00023125"/>
    </source>
</evidence>
<organism evidence="5 6">
    <name type="scientific">Congregibacter variabilis</name>
    <dbReference type="NCBI Taxonomy" id="3081200"/>
    <lineage>
        <taxon>Bacteria</taxon>
        <taxon>Pseudomonadati</taxon>
        <taxon>Pseudomonadota</taxon>
        <taxon>Gammaproteobacteria</taxon>
        <taxon>Cellvibrionales</taxon>
        <taxon>Halieaceae</taxon>
        <taxon>Congregibacter</taxon>
    </lineage>
</organism>
<dbReference type="Pfam" id="PF12833">
    <property type="entry name" value="HTH_18"/>
    <property type="match status" value="1"/>
</dbReference>
<evidence type="ECO:0000256" key="1">
    <source>
        <dbReference type="ARBA" id="ARBA00023015"/>
    </source>
</evidence>
<keyword evidence="2" id="KW-0238">DNA-binding</keyword>
<feature type="domain" description="HTH araC/xylS-type" evidence="4">
    <location>
        <begin position="214"/>
        <end position="319"/>
    </location>
</feature>
<accession>A0ABZ0I8S3</accession>
<protein>
    <submittedName>
        <fullName evidence="5">Helix-turn-helix domain-containing protein</fullName>
    </submittedName>
</protein>
<reference evidence="5 6" key="1">
    <citation type="submission" date="2023-10" db="EMBL/GenBank/DDBJ databases">
        <title>Two novel species belonging to the OM43/NOR5 clade.</title>
        <authorList>
            <person name="Park M."/>
        </authorList>
    </citation>
    <scope>NUCLEOTIDE SEQUENCE [LARGE SCALE GENOMIC DNA]</scope>
    <source>
        <strain evidence="5 6">IMCC43200</strain>
    </source>
</reference>
<dbReference type="InterPro" id="IPR018060">
    <property type="entry name" value="HTH_AraC"/>
</dbReference>
<dbReference type="PROSITE" id="PS01124">
    <property type="entry name" value="HTH_ARAC_FAMILY_2"/>
    <property type="match status" value="1"/>
</dbReference>
<keyword evidence="1" id="KW-0805">Transcription regulation</keyword>
<keyword evidence="3" id="KW-0804">Transcription</keyword>
<evidence type="ECO:0000259" key="4">
    <source>
        <dbReference type="PROSITE" id="PS01124"/>
    </source>
</evidence>
<gene>
    <name evidence="5" type="ORF">R0135_08175</name>
</gene>
<dbReference type="RefSeq" id="WP_407349772.1">
    <property type="nucleotide sequence ID" value="NZ_CP136864.1"/>
</dbReference>
<keyword evidence="6" id="KW-1185">Reference proteome</keyword>
<evidence type="ECO:0000313" key="6">
    <source>
        <dbReference type="Proteomes" id="UP001626537"/>
    </source>
</evidence>
<dbReference type="SUPFAM" id="SSF46689">
    <property type="entry name" value="Homeodomain-like"/>
    <property type="match status" value="1"/>
</dbReference>
<dbReference type="Proteomes" id="UP001626537">
    <property type="component" value="Chromosome"/>
</dbReference>
<dbReference type="InterPro" id="IPR009057">
    <property type="entry name" value="Homeodomain-like_sf"/>
</dbReference>
<dbReference type="PROSITE" id="PS00041">
    <property type="entry name" value="HTH_ARAC_FAMILY_1"/>
    <property type="match status" value="1"/>
</dbReference>
<dbReference type="SMART" id="SM00342">
    <property type="entry name" value="HTH_ARAC"/>
    <property type="match status" value="1"/>
</dbReference>
<evidence type="ECO:0000313" key="5">
    <source>
        <dbReference type="EMBL" id="WOJ95138.1"/>
    </source>
</evidence>
<dbReference type="PANTHER" id="PTHR46796:SF12">
    <property type="entry name" value="HTH-TYPE DNA-BINDING TRANSCRIPTIONAL ACTIVATOR EUTR"/>
    <property type="match status" value="1"/>
</dbReference>